<evidence type="ECO:0000256" key="10">
    <source>
        <dbReference type="ARBA" id="ARBA00023170"/>
    </source>
</evidence>
<dbReference type="Pfam" id="PF00593">
    <property type="entry name" value="TonB_dep_Rec_b-barrel"/>
    <property type="match status" value="1"/>
</dbReference>
<sequence length="897" mass="100297">MRGAENECKHPAWLCLSIINKSRKIIQVMKRIPFALVGLLCVPSTWAIQEIEQPKQFFQKRIPARLPANSSSMNPPQVDAPVSLVGSEMRSGTLVAETTAATTSGQLQIDETGGSGKPDKDREDKEDKGDKGDKEKKDDTPAVQKETVFKEMVVTGETERDTHFTSPSTRVTRTQIERQNAQTTEEVLKYMPSLQIRQRYVGDPNGVLGIRGADMFSTARNMVYADGLPLHNFLQATFNGAPRWSLVGPNEIDSVDVVYGPFSAEYSGNSIGGVINIKTRMPHKQEFYVESSLFIQPFKIYGPDKGTFIGDRQYVSYGNRIQDKFTVFLAYNRLEAQSHPQSYFIDNTGLFDVPGGTPVSGGVRTPDTRGTPSVIYGDTGPEKVNTHLFKGKFGYDITSNLQALFTVAYEDRTRNQNHPRNYLRDASGQLFWGGTAPPCCADPGNASLSGARFDVVQRGFGGSQDKRETLNLGLSLRGALTPDWNIDTTMSYFDVLKDIRASAFFNQGDPANTGAGQLQDFRRFSWLNYDLKLSAPVLLGNDKVSFLAGYHFDQYNLSFRQYSLTDYSTLARGALQANRNNDGQTSMHAMFAQSTFRFLPQWDVTAGVRQEWWAATKGVVGNLAVPDRSQAATSPKVSVGYEPGQWKYRYSFGRAHRFPVIAELYQSLSTPTSILTANAMLKPENGVHHNFMVEYGLPKGYIRVNAFRDDIKDAIQQVNTVSGVVITSGFQNIGEVSTTGVELIYDQRRVLGSKLDFMFNGTWMNAKVEKGPIVDFTTSTGVPADYNLTGKQIIRLPHWRANFFGTYHMTEAWDISLSGRYTSDSFNDPDNGDHVNNVFGSQSDFFFMDFKTSYRHKFQNGLKSRFSFGISNLNNDKAWVFHPYPQRTYLVEAAFSY</sequence>
<feature type="domain" description="TonB-dependent receptor plug" evidence="16">
    <location>
        <begin position="165"/>
        <end position="274"/>
    </location>
</feature>
<accession>A0A1I0E694</accession>
<evidence type="ECO:0000313" key="18">
    <source>
        <dbReference type="Proteomes" id="UP000183339"/>
    </source>
</evidence>
<dbReference type="CDD" id="cd01347">
    <property type="entry name" value="ligand_gated_channel"/>
    <property type="match status" value="1"/>
</dbReference>
<dbReference type="GO" id="GO:0044718">
    <property type="term" value="P:siderophore transmembrane transport"/>
    <property type="evidence" value="ECO:0007669"/>
    <property type="project" value="TreeGrafter"/>
</dbReference>
<evidence type="ECO:0000256" key="3">
    <source>
        <dbReference type="ARBA" id="ARBA00022448"/>
    </source>
</evidence>
<dbReference type="InterPro" id="IPR039426">
    <property type="entry name" value="TonB-dep_rcpt-like"/>
</dbReference>
<dbReference type="GO" id="GO:0009279">
    <property type="term" value="C:cell outer membrane"/>
    <property type="evidence" value="ECO:0007669"/>
    <property type="project" value="UniProtKB-SubCell"/>
</dbReference>
<keyword evidence="6" id="KW-0732">Signal</keyword>
<dbReference type="InterPro" id="IPR037066">
    <property type="entry name" value="Plug_dom_sf"/>
</dbReference>
<feature type="compositionally biased region" description="Basic and acidic residues" evidence="14">
    <location>
        <begin position="117"/>
        <end position="140"/>
    </location>
</feature>
<keyword evidence="7" id="KW-0406">Ion transport</keyword>
<dbReference type="InterPro" id="IPR012910">
    <property type="entry name" value="Plug_dom"/>
</dbReference>
<dbReference type="SUPFAM" id="SSF56935">
    <property type="entry name" value="Porins"/>
    <property type="match status" value="1"/>
</dbReference>
<dbReference type="InterPro" id="IPR000531">
    <property type="entry name" value="Beta-barrel_TonB"/>
</dbReference>
<dbReference type="PROSITE" id="PS52016">
    <property type="entry name" value="TONB_DEPENDENT_REC_3"/>
    <property type="match status" value="1"/>
</dbReference>
<keyword evidence="9 12" id="KW-0472">Membrane</keyword>
<keyword evidence="8 13" id="KW-0798">TonB box</keyword>
<evidence type="ECO:0000259" key="16">
    <source>
        <dbReference type="Pfam" id="PF07715"/>
    </source>
</evidence>
<evidence type="ECO:0000256" key="2">
    <source>
        <dbReference type="ARBA" id="ARBA00009810"/>
    </source>
</evidence>
<dbReference type="PANTHER" id="PTHR30069:SF53">
    <property type="entry name" value="COLICIN I RECEPTOR-RELATED"/>
    <property type="match status" value="1"/>
</dbReference>
<proteinExistence type="inferred from homology"/>
<dbReference type="Pfam" id="PF07715">
    <property type="entry name" value="Plug"/>
    <property type="match status" value="1"/>
</dbReference>
<dbReference type="AlphaFoldDB" id="A0A1I0E694"/>
<protein>
    <submittedName>
        <fullName evidence="17">Iron complex outermembrane recepter protein</fullName>
    </submittedName>
</protein>
<dbReference type="Proteomes" id="UP000183339">
    <property type="component" value="Unassembled WGS sequence"/>
</dbReference>
<evidence type="ECO:0000256" key="4">
    <source>
        <dbReference type="ARBA" id="ARBA00022452"/>
    </source>
</evidence>
<evidence type="ECO:0000256" key="12">
    <source>
        <dbReference type="PROSITE-ProRule" id="PRU01360"/>
    </source>
</evidence>
<keyword evidence="5 12" id="KW-0812">Transmembrane</keyword>
<reference evidence="17 18" key="1">
    <citation type="submission" date="2016-10" db="EMBL/GenBank/DDBJ databases">
        <authorList>
            <person name="de Groot N.N."/>
        </authorList>
    </citation>
    <scope>NUCLEOTIDE SEQUENCE [LARGE SCALE GENOMIC DNA]</scope>
    <source>
        <strain evidence="17 18">Nl7</strain>
    </source>
</reference>
<evidence type="ECO:0000256" key="8">
    <source>
        <dbReference type="ARBA" id="ARBA00023077"/>
    </source>
</evidence>
<dbReference type="InterPro" id="IPR036942">
    <property type="entry name" value="Beta-barrel_TonB_sf"/>
</dbReference>
<comment type="similarity">
    <text evidence="2 12 13">Belongs to the TonB-dependent receptor family.</text>
</comment>
<dbReference type="EMBL" id="FOHI01000006">
    <property type="protein sequence ID" value="SET39908.1"/>
    <property type="molecule type" value="Genomic_DNA"/>
</dbReference>
<feature type="region of interest" description="Disordered" evidence="14">
    <location>
        <begin position="98"/>
        <end position="173"/>
    </location>
</feature>
<feature type="compositionally biased region" description="Polar residues" evidence="14">
    <location>
        <begin position="99"/>
        <end position="109"/>
    </location>
</feature>
<feature type="compositionally biased region" description="Polar residues" evidence="14">
    <location>
        <begin position="164"/>
        <end position="173"/>
    </location>
</feature>
<evidence type="ECO:0000256" key="5">
    <source>
        <dbReference type="ARBA" id="ARBA00022692"/>
    </source>
</evidence>
<evidence type="ECO:0000256" key="13">
    <source>
        <dbReference type="RuleBase" id="RU003357"/>
    </source>
</evidence>
<dbReference type="GO" id="GO:0015344">
    <property type="term" value="F:siderophore uptake transmembrane transporter activity"/>
    <property type="evidence" value="ECO:0007669"/>
    <property type="project" value="TreeGrafter"/>
</dbReference>
<keyword evidence="11 12" id="KW-0998">Cell outer membrane</keyword>
<evidence type="ECO:0000256" key="11">
    <source>
        <dbReference type="ARBA" id="ARBA00023237"/>
    </source>
</evidence>
<evidence type="ECO:0000256" key="14">
    <source>
        <dbReference type="SAM" id="MobiDB-lite"/>
    </source>
</evidence>
<comment type="subcellular location">
    <subcellularLocation>
        <location evidence="1 12">Cell outer membrane</location>
        <topology evidence="1 12">Multi-pass membrane protein</topology>
    </subcellularLocation>
</comment>
<dbReference type="Gene3D" id="2.40.170.20">
    <property type="entry name" value="TonB-dependent receptor, beta-barrel domain"/>
    <property type="match status" value="1"/>
</dbReference>
<keyword evidence="10" id="KW-0675">Receptor</keyword>
<gene>
    <name evidence="17" type="ORF">SAMN05216412_1066</name>
</gene>
<evidence type="ECO:0000313" key="17">
    <source>
        <dbReference type="EMBL" id="SET39908.1"/>
    </source>
</evidence>
<name>A0A1I0E694_9PROT</name>
<evidence type="ECO:0000256" key="9">
    <source>
        <dbReference type="ARBA" id="ARBA00023136"/>
    </source>
</evidence>
<organism evidence="17 18">
    <name type="scientific">Nitrosospira multiformis</name>
    <dbReference type="NCBI Taxonomy" id="1231"/>
    <lineage>
        <taxon>Bacteria</taxon>
        <taxon>Pseudomonadati</taxon>
        <taxon>Pseudomonadota</taxon>
        <taxon>Betaproteobacteria</taxon>
        <taxon>Nitrosomonadales</taxon>
        <taxon>Nitrosomonadaceae</taxon>
        <taxon>Nitrosospira</taxon>
    </lineage>
</organism>
<keyword evidence="3 12" id="KW-0813">Transport</keyword>
<dbReference type="Gene3D" id="2.170.130.10">
    <property type="entry name" value="TonB-dependent receptor, plug domain"/>
    <property type="match status" value="1"/>
</dbReference>
<feature type="domain" description="TonB-dependent receptor-like beta-barrel" evidence="15">
    <location>
        <begin position="419"/>
        <end position="873"/>
    </location>
</feature>
<keyword evidence="4 12" id="KW-1134">Transmembrane beta strand</keyword>
<evidence type="ECO:0000256" key="1">
    <source>
        <dbReference type="ARBA" id="ARBA00004571"/>
    </source>
</evidence>
<evidence type="ECO:0000256" key="6">
    <source>
        <dbReference type="ARBA" id="ARBA00022729"/>
    </source>
</evidence>
<evidence type="ECO:0000256" key="7">
    <source>
        <dbReference type="ARBA" id="ARBA00023065"/>
    </source>
</evidence>
<dbReference type="PANTHER" id="PTHR30069">
    <property type="entry name" value="TONB-DEPENDENT OUTER MEMBRANE RECEPTOR"/>
    <property type="match status" value="1"/>
</dbReference>
<evidence type="ECO:0000259" key="15">
    <source>
        <dbReference type="Pfam" id="PF00593"/>
    </source>
</evidence>